<dbReference type="Gene3D" id="3.30.70.270">
    <property type="match status" value="1"/>
</dbReference>
<dbReference type="EC" id="2.7.7.65" evidence="2"/>
<dbReference type="PANTHER" id="PTHR45138">
    <property type="entry name" value="REGULATORY COMPONENTS OF SENSORY TRANSDUCTION SYSTEM"/>
    <property type="match status" value="1"/>
</dbReference>
<reference evidence="11 12" key="1">
    <citation type="submission" date="2016-10" db="EMBL/GenBank/DDBJ databases">
        <authorList>
            <person name="de Groot N.N."/>
        </authorList>
    </citation>
    <scope>NUCLEOTIDE SEQUENCE [LARGE SCALE GENOMIC DNA]</scope>
    <source>
        <strain evidence="11 12">CGMCC 1.12097</strain>
    </source>
</reference>
<feature type="domain" description="PAC" evidence="9">
    <location>
        <begin position="269"/>
        <end position="321"/>
    </location>
</feature>
<dbReference type="PANTHER" id="PTHR45138:SF9">
    <property type="entry name" value="DIGUANYLATE CYCLASE DGCM-RELATED"/>
    <property type="match status" value="1"/>
</dbReference>
<dbReference type="RefSeq" id="WP_091584890.1">
    <property type="nucleotide sequence ID" value="NZ_FMXM01000023.1"/>
</dbReference>
<evidence type="ECO:0000259" key="10">
    <source>
        <dbReference type="PROSITE" id="PS50887"/>
    </source>
</evidence>
<dbReference type="CDD" id="cd00130">
    <property type="entry name" value="PAS"/>
    <property type="match status" value="1"/>
</dbReference>
<dbReference type="OrthoDB" id="9812260at2"/>
<protein>
    <recommendedName>
        <fullName evidence="2">diguanylate cyclase</fullName>
        <ecNumber evidence="2">2.7.7.65</ecNumber>
    </recommendedName>
</protein>
<feature type="transmembrane region" description="Helical" evidence="8">
    <location>
        <begin position="100"/>
        <end position="122"/>
    </location>
</feature>
<dbReference type="GO" id="GO:0052621">
    <property type="term" value="F:diguanylate cyclase activity"/>
    <property type="evidence" value="ECO:0007669"/>
    <property type="project" value="UniProtKB-EC"/>
</dbReference>
<dbReference type="InterPro" id="IPR000160">
    <property type="entry name" value="GGDEF_dom"/>
</dbReference>
<dbReference type="EMBL" id="FMXM01000023">
    <property type="protein sequence ID" value="SDA96072.1"/>
    <property type="molecule type" value="Genomic_DNA"/>
</dbReference>
<evidence type="ECO:0000256" key="2">
    <source>
        <dbReference type="ARBA" id="ARBA00012528"/>
    </source>
</evidence>
<dbReference type="NCBIfam" id="TIGR00229">
    <property type="entry name" value="sensory_box"/>
    <property type="match status" value="1"/>
</dbReference>
<evidence type="ECO:0000313" key="11">
    <source>
        <dbReference type="EMBL" id="SDA96072.1"/>
    </source>
</evidence>
<dbReference type="FunFam" id="3.30.70.270:FF:000001">
    <property type="entry name" value="Diguanylate cyclase domain protein"/>
    <property type="match status" value="1"/>
</dbReference>
<dbReference type="InterPro" id="IPR000014">
    <property type="entry name" value="PAS"/>
</dbReference>
<evidence type="ECO:0000256" key="4">
    <source>
        <dbReference type="ARBA" id="ARBA00022692"/>
    </source>
</evidence>
<dbReference type="GO" id="GO:0043709">
    <property type="term" value="P:cell adhesion involved in single-species biofilm formation"/>
    <property type="evidence" value="ECO:0007669"/>
    <property type="project" value="TreeGrafter"/>
</dbReference>
<accession>A0A1G5ZN56</accession>
<comment type="catalytic activity">
    <reaction evidence="7">
        <text>2 GTP = 3',3'-c-di-GMP + 2 diphosphate</text>
        <dbReference type="Rhea" id="RHEA:24898"/>
        <dbReference type="ChEBI" id="CHEBI:33019"/>
        <dbReference type="ChEBI" id="CHEBI:37565"/>
        <dbReference type="ChEBI" id="CHEBI:58805"/>
        <dbReference type="EC" id="2.7.7.65"/>
    </reaction>
</comment>
<dbReference type="InterPro" id="IPR011620">
    <property type="entry name" value="Sig_transdc_His_kinase_LytS_TM"/>
</dbReference>
<dbReference type="CDD" id="cd01949">
    <property type="entry name" value="GGDEF"/>
    <property type="match status" value="1"/>
</dbReference>
<feature type="transmembrane region" description="Helical" evidence="8">
    <location>
        <begin position="164"/>
        <end position="184"/>
    </location>
</feature>
<gene>
    <name evidence="11" type="ORF">SAMN02927914_05556</name>
</gene>
<dbReference type="GO" id="GO:0071555">
    <property type="term" value="P:cell wall organization"/>
    <property type="evidence" value="ECO:0007669"/>
    <property type="project" value="InterPro"/>
</dbReference>
<evidence type="ECO:0000256" key="5">
    <source>
        <dbReference type="ARBA" id="ARBA00022989"/>
    </source>
</evidence>
<keyword evidence="3" id="KW-1003">Cell membrane</keyword>
<dbReference type="Pfam" id="PF12860">
    <property type="entry name" value="PAS_7"/>
    <property type="match status" value="1"/>
</dbReference>
<keyword evidence="6 8" id="KW-0472">Membrane</keyword>
<feature type="transmembrane region" description="Helical" evidence="8">
    <location>
        <begin position="9"/>
        <end position="29"/>
    </location>
</feature>
<evidence type="ECO:0000256" key="6">
    <source>
        <dbReference type="ARBA" id="ARBA00023136"/>
    </source>
</evidence>
<dbReference type="SMART" id="SM00091">
    <property type="entry name" value="PAS"/>
    <property type="match status" value="2"/>
</dbReference>
<evidence type="ECO:0000256" key="8">
    <source>
        <dbReference type="SAM" id="Phobius"/>
    </source>
</evidence>
<name>A0A1G5ZN56_9HYPH</name>
<dbReference type="InterPro" id="IPR029787">
    <property type="entry name" value="Nucleotide_cyclase"/>
</dbReference>
<dbReference type="PROSITE" id="PS50887">
    <property type="entry name" value="GGDEF"/>
    <property type="match status" value="1"/>
</dbReference>
<dbReference type="SUPFAM" id="SSF55785">
    <property type="entry name" value="PYP-like sensor domain (PAS domain)"/>
    <property type="match status" value="2"/>
</dbReference>
<dbReference type="GO" id="GO:1902201">
    <property type="term" value="P:negative regulation of bacterial-type flagellum-dependent cell motility"/>
    <property type="evidence" value="ECO:0007669"/>
    <property type="project" value="TreeGrafter"/>
</dbReference>
<dbReference type="Pfam" id="PF00990">
    <property type="entry name" value="GGDEF"/>
    <property type="match status" value="1"/>
</dbReference>
<dbReference type="PROSITE" id="PS50113">
    <property type="entry name" value="PAC"/>
    <property type="match status" value="1"/>
</dbReference>
<dbReference type="STRING" id="1165689.SAMN02927914_05556"/>
<dbReference type="InterPro" id="IPR035965">
    <property type="entry name" value="PAS-like_dom_sf"/>
</dbReference>
<evidence type="ECO:0000256" key="1">
    <source>
        <dbReference type="ARBA" id="ARBA00004651"/>
    </source>
</evidence>
<dbReference type="SMART" id="SM00267">
    <property type="entry name" value="GGDEF"/>
    <property type="match status" value="1"/>
</dbReference>
<comment type="subcellular location">
    <subcellularLocation>
        <location evidence="1">Cell membrane</location>
        <topology evidence="1">Multi-pass membrane protein</topology>
    </subcellularLocation>
</comment>
<feature type="transmembrane region" description="Helical" evidence="8">
    <location>
        <begin position="134"/>
        <end position="152"/>
    </location>
</feature>
<dbReference type="SUPFAM" id="SSF55073">
    <property type="entry name" value="Nucleotide cyclase"/>
    <property type="match status" value="1"/>
</dbReference>
<dbReference type="GO" id="GO:0005886">
    <property type="term" value="C:plasma membrane"/>
    <property type="evidence" value="ECO:0007669"/>
    <property type="project" value="UniProtKB-SubCell"/>
</dbReference>
<dbReference type="AlphaFoldDB" id="A0A1G5ZN56"/>
<dbReference type="InterPro" id="IPR043128">
    <property type="entry name" value="Rev_trsase/Diguanyl_cyclase"/>
</dbReference>
<evidence type="ECO:0000256" key="3">
    <source>
        <dbReference type="ARBA" id="ARBA00022475"/>
    </source>
</evidence>
<dbReference type="InterPro" id="IPR000700">
    <property type="entry name" value="PAS-assoc_C"/>
</dbReference>
<dbReference type="InterPro" id="IPR050469">
    <property type="entry name" value="Diguanylate_Cyclase"/>
</dbReference>
<dbReference type="Proteomes" id="UP000198588">
    <property type="component" value="Unassembled WGS sequence"/>
</dbReference>
<feature type="transmembrane region" description="Helical" evidence="8">
    <location>
        <begin position="35"/>
        <end position="55"/>
    </location>
</feature>
<dbReference type="Pfam" id="PF07694">
    <property type="entry name" value="5TM-5TMR_LYT"/>
    <property type="match status" value="1"/>
</dbReference>
<dbReference type="Pfam" id="PF08448">
    <property type="entry name" value="PAS_4"/>
    <property type="match status" value="1"/>
</dbReference>
<feature type="domain" description="GGDEF" evidence="10">
    <location>
        <begin position="487"/>
        <end position="624"/>
    </location>
</feature>
<dbReference type="NCBIfam" id="TIGR00254">
    <property type="entry name" value="GGDEF"/>
    <property type="match status" value="1"/>
</dbReference>
<feature type="transmembrane region" description="Helical" evidence="8">
    <location>
        <begin position="67"/>
        <end position="94"/>
    </location>
</feature>
<sequence length="638" mass="68706">MGSPWSELLANLAVVAMFVSVWIHTHVWLDRKPAAIRAAAFGLLMGAGAIILMLTPMQIQPGVLVDLRATMIAVAGFFGGPVAGIIAGVMAGAYRAFEGGIGAFAGAVGIAAAMLIGVAGNLALRGRSPTMADIMILGAATAAGSLLGLSVLPQSVLQIVLPKVTLPSTLLIFVSVAVSGLALYQERRRLEALHSRRIFKAVVETLPDCLNVKDLDGRFIVANPATAELMHATNAKALIGKTDFDFYPRETAQRFRQDELAILATGVPSTIEQHLHHDDGTDGWLATLKAPFRDKTGAVVGLITHNRDITARKRLETELAESRMRLADALAQMADGLVMFDQDGKLVLCNARYRAMFPLTADVRVQGADYRDILRASAARGEQIVPQGTVEDWIGSIVATQMQASKRQVRLTDGRWLDVRTRPTGDGGSLSLFSDITEAKHLEAELLVANEKLNLLAHRDGLTELLTRRAFDEALALEFARGKRSAIPLSLLFIDVDWFKQFNDHYGHPAGDECLRAVAGCIRATARRPTDSAARYGGEEFALILPETDARGAFVIAENLRGKVRDLGLTHAGSEKGIVTVSIGVGTFDPGSAPIEIADLLRRADEALYGAKAAGRDRVHGWRPHLSEPHSTGGRRRL</sequence>
<dbReference type="Gene3D" id="3.30.450.20">
    <property type="entry name" value="PAS domain"/>
    <property type="match status" value="2"/>
</dbReference>
<evidence type="ECO:0000259" key="9">
    <source>
        <dbReference type="PROSITE" id="PS50113"/>
    </source>
</evidence>
<organism evidence="11 12">
    <name type="scientific">Mesorhizobium qingshengii</name>
    <dbReference type="NCBI Taxonomy" id="1165689"/>
    <lineage>
        <taxon>Bacteria</taxon>
        <taxon>Pseudomonadati</taxon>
        <taxon>Pseudomonadota</taxon>
        <taxon>Alphaproteobacteria</taxon>
        <taxon>Hyphomicrobiales</taxon>
        <taxon>Phyllobacteriaceae</taxon>
        <taxon>Mesorhizobium</taxon>
    </lineage>
</organism>
<evidence type="ECO:0000313" key="12">
    <source>
        <dbReference type="Proteomes" id="UP000198588"/>
    </source>
</evidence>
<dbReference type="GO" id="GO:0000155">
    <property type="term" value="F:phosphorelay sensor kinase activity"/>
    <property type="evidence" value="ECO:0007669"/>
    <property type="project" value="InterPro"/>
</dbReference>
<keyword evidence="4 8" id="KW-0812">Transmembrane</keyword>
<dbReference type="InterPro" id="IPR013656">
    <property type="entry name" value="PAS_4"/>
</dbReference>
<keyword evidence="5 8" id="KW-1133">Transmembrane helix</keyword>
<proteinExistence type="predicted"/>
<evidence type="ECO:0000256" key="7">
    <source>
        <dbReference type="ARBA" id="ARBA00034247"/>
    </source>
</evidence>